<dbReference type="EMBL" id="FJUX01000083">
    <property type="protein sequence ID" value="CZT06169.1"/>
    <property type="molecule type" value="Genomic_DNA"/>
</dbReference>
<keyword evidence="3" id="KW-1185">Reference proteome</keyword>
<dbReference type="AlphaFoldDB" id="A0A1E1L6N3"/>
<feature type="region of interest" description="Disordered" evidence="1">
    <location>
        <begin position="1"/>
        <end position="26"/>
    </location>
</feature>
<dbReference type="Proteomes" id="UP000178912">
    <property type="component" value="Unassembled WGS sequence"/>
</dbReference>
<evidence type="ECO:0000256" key="1">
    <source>
        <dbReference type="SAM" id="MobiDB-lite"/>
    </source>
</evidence>
<evidence type="ECO:0000313" key="2">
    <source>
        <dbReference type="EMBL" id="CZT06169.1"/>
    </source>
</evidence>
<protein>
    <submittedName>
        <fullName evidence="2">Uncharacterized protein</fullName>
    </submittedName>
</protein>
<evidence type="ECO:0000313" key="3">
    <source>
        <dbReference type="Proteomes" id="UP000178912"/>
    </source>
</evidence>
<proteinExistence type="predicted"/>
<reference evidence="3" key="1">
    <citation type="submission" date="2016-03" db="EMBL/GenBank/DDBJ databases">
        <authorList>
            <person name="Guldener U."/>
        </authorList>
    </citation>
    <scope>NUCLEOTIDE SEQUENCE [LARGE SCALE GENOMIC DNA]</scope>
    <source>
        <strain evidence="3">04CH-RAC-A.6.1</strain>
    </source>
</reference>
<name>A0A1E1L6N3_9HELO</name>
<feature type="compositionally biased region" description="Basic and acidic residues" evidence="1">
    <location>
        <begin position="13"/>
        <end position="26"/>
    </location>
</feature>
<organism evidence="2 3">
    <name type="scientific">Rhynchosporium agropyri</name>
    <dbReference type="NCBI Taxonomy" id="914238"/>
    <lineage>
        <taxon>Eukaryota</taxon>
        <taxon>Fungi</taxon>
        <taxon>Dikarya</taxon>
        <taxon>Ascomycota</taxon>
        <taxon>Pezizomycotina</taxon>
        <taxon>Leotiomycetes</taxon>
        <taxon>Helotiales</taxon>
        <taxon>Ploettnerulaceae</taxon>
        <taxon>Rhynchosporium</taxon>
    </lineage>
</organism>
<accession>A0A1E1L6N3</accession>
<sequence>MAWTELTCVGLTDDPRQSKQTDEKKPYKSFKAKGVYGLRVFETANYDGRKGSLVDDGKAVEDTGSGLGIIQARVTELSTPND</sequence>
<gene>
    <name evidence="2" type="ORF">RAG0_11977</name>
</gene>